<dbReference type="AlphaFoldDB" id="A0A066RTZ9"/>
<dbReference type="GO" id="GO:0071978">
    <property type="term" value="P:bacterial-type flagellum-dependent swarming motility"/>
    <property type="evidence" value="ECO:0007669"/>
    <property type="project" value="TreeGrafter"/>
</dbReference>
<dbReference type="PANTHER" id="PTHR30435">
    <property type="entry name" value="FLAGELLAR PROTEIN"/>
    <property type="match status" value="1"/>
</dbReference>
<dbReference type="RefSeq" id="WP_036753694.1">
    <property type="nucleotide sequence ID" value="NZ_JAGSGC010000004.1"/>
</dbReference>
<dbReference type="Pfam" id="PF22692">
    <property type="entry name" value="LlgE_F_G_D1"/>
    <property type="match status" value="1"/>
</dbReference>
<dbReference type="OrthoDB" id="9804559at2"/>
<comment type="subunit">
    <text evidence="7">The basal body constitutes a major portion of the flagellar organelle and consists of four rings (L,P,S, and M) mounted on a central rod. The rod consists of about 26 subunits of FlgG in the distal portion, and FlgB, FlgC and FlgF are thought to build up the proximal portion of the rod with about 6 subunits each.</text>
</comment>
<evidence type="ECO:0000313" key="11">
    <source>
        <dbReference type="EMBL" id="KDM90858.1"/>
    </source>
</evidence>
<feature type="domain" description="Flagellar hook protein FlgE/F/G-like D1" evidence="10">
    <location>
        <begin position="93"/>
        <end position="156"/>
    </location>
</feature>
<dbReference type="GO" id="GO:0009426">
    <property type="term" value="C:bacterial-type flagellum basal body, distal rod"/>
    <property type="evidence" value="ECO:0007669"/>
    <property type="project" value="UniProtKB-UniRule"/>
</dbReference>
<evidence type="ECO:0000256" key="2">
    <source>
        <dbReference type="ARBA" id="ARBA00009677"/>
    </source>
</evidence>
<dbReference type="Proteomes" id="UP000027192">
    <property type="component" value="Unassembled WGS sequence"/>
</dbReference>
<dbReference type="InterPro" id="IPR020013">
    <property type="entry name" value="Flagellar_FlgE/F/G"/>
</dbReference>
<dbReference type="PANTHER" id="PTHR30435:SF19">
    <property type="entry name" value="FLAGELLAR BASAL-BODY ROD PROTEIN FLGG"/>
    <property type="match status" value="1"/>
</dbReference>
<evidence type="ECO:0000313" key="12">
    <source>
        <dbReference type="Proteomes" id="UP000027192"/>
    </source>
</evidence>
<name>A0A066RTZ9_9GAMM</name>
<dbReference type="Pfam" id="PF00460">
    <property type="entry name" value="Flg_bb_rod"/>
    <property type="match status" value="1"/>
</dbReference>
<dbReference type="InterPro" id="IPR037925">
    <property type="entry name" value="FlgE/F/G-like"/>
</dbReference>
<reference evidence="11 12" key="1">
    <citation type="submission" date="2014-04" db="EMBL/GenBank/DDBJ databases">
        <title>Draft genome sequence of Photobacterium halotolerans S2753: a solonamide, ngercheumicin and holomycin producer.</title>
        <authorList>
            <person name="Machado H.R."/>
            <person name="Gram L."/>
        </authorList>
    </citation>
    <scope>NUCLEOTIDE SEQUENCE [LARGE SCALE GENOMIC DNA]</scope>
    <source>
        <strain evidence="11 12">S2753</strain>
    </source>
</reference>
<evidence type="ECO:0000256" key="6">
    <source>
        <dbReference type="NCBIfam" id="TIGR02488"/>
    </source>
</evidence>
<protein>
    <recommendedName>
        <fullName evidence="3 6">Flagellar basal-body rod protein FlgG</fullName>
    </recommendedName>
    <alternativeName>
        <fullName evidence="5 7">Distal rod protein</fullName>
    </alternativeName>
</protein>
<evidence type="ECO:0000259" key="10">
    <source>
        <dbReference type="Pfam" id="PF22692"/>
    </source>
</evidence>
<gene>
    <name evidence="11" type="ORF">EA58_13945</name>
</gene>
<keyword evidence="4 7" id="KW-0975">Bacterial flagellum</keyword>
<dbReference type="InterPro" id="IPR012834">
    <property type="entry name" value="FlgG_G_neg"/>
</dbReference>
<dbReference type="InterPro" id="IPR010930">
    <property type="entry name" value="Flg_bb/hook_C_dom"/>
</dbReference>
<evidence type="ECO:0000259" key="8">
    <source>
        <dbReference type="Pfam" id="PF00460"/>
    </source>
</evidence>
<evidence type="ECO:0000256" key="1">
    <source>
        <dbReference type="ARBA" id="ARBA00004117"/>
    </source>
</evidence>
<dbReference type="InterPro" id="IPR053967">
    <property type="entry name" value="LlgE_F_G-like_D1"/>
</dbReference>
<evidence type="ECO:0000256" key="7">
    <source>
        <dbReference type="RuleBase" id="RU362116"/>
    </source>
</evidence>
<dbReference type="SUPFAM" id="SSF117143">
    <property type="entry name" value="Flagellar hook protein flgE"/>
    <property type="match status" value="1"/>
</dbReference>
<comment type="similarity">
    <text evidence="2 7">Belongs to the flagella basal body rod proteins family.</text>
</comment>
<evidence type="ECO:0000256" key="3">
    <source>
        <dbReference type="ARBA" id="ARBA00017948"/>
    </source>
</evidence>
<keyword evidence="12" id="KW-1185">Reference proteome</keyword>
<dbReference type="NCBIfam" id="TIGR02488">
    <property type="entry name" value="flgG_G_neg"/>
    <property type="match status" value="1"/>
</dbReference>
<evidence type="ECO:0000259" key="9">
    <source>
        <dbReference type="Pfam" id="PF06429"/>
    </source>
</evidence>
<sequence length="259" mass="27529">MNGALLTSQTGLEAQNQRMQFISNNLANAETAGYKSSNPEFAALMTMRLREPSGTEGAASGGLQVGTGVQTLGSVTNFTQGTPVETKRALDIMIDGDGFLPVVKDDGSRLFTRGGTFNINADGVIVTLDNFAVDPEVSVPDNTESITISKDGTIKVKTSDSDELTEVGQFEIVKFLNPNGLRPLAGGYYEKIIDSSGDEIIGTPSEDGFGSIMQGYKEASNVNTITELVNMINAQRGYEMNAKAMKAAGDMMSTLNQTI</sequence>
<evidence type="ECO:0000256" key="5">
    <source>
        <dbReference type="ARBA" id="ARBA00032912"/>
    </source>
</evidence>
<dbReference type="Pfam" id="PF06429">
    <property type="entry name" value="Flg_bbr_C"/>
    <property type="match status" value="1"/>
</dbReference>
<dbReference type="EMBL" id="JMIB01000027">
    <property type="protein sequence ID" value="KDM90858.1"/>
    <property type="molecule type" value="Genomic_DNA"/>
</dbReference>
<comment type="subcellular location">
    <subcellularLocation>
        <location evidence="1 7">Bacterial flagellum basal body</location>
    </subcellularLocation>
</comment>
<proteinExistence type="inferred from homology"/>
<evidence type="ECO:0000256" key="4">
    <source>
        <dbReference type="ARBA" id="ARBA00023143"/>
    </source>
</evidence>
<comment type="caution">
    <text evidence="11">The sequence shown here is derived from an EMBL/GenBank/DDBJ whole genome shotgun (WGS) entry which is preliminary data.</text>
</comment>
<accession>A0A066RTZ9</accession>
<dbReference type="STRING" id="1654360.EA58_13945"/>
<dbReference type="InterPro" id="IPR001444">
    <property type="entry name" value="Flag_bb_rod_N"/>
</dbReference>
<dbReference type="NCBIfam" id="TIGR03506">
    <property type="entry name" value="FlgEFG_subfam"/>
    <property type="match status" value="2"/>
</dbReference>
<organism evidence="11 12">
    <name type="scientific">Photobacterium galatheae</name>
    <dbReference type="NCBI Taxonomy" id="1654360"/>
    <lineage>
        <taxon>Bacteria</taxon>
        <taxon>Pseudomonadati</taxon>
        <taxon>Pseudomonadota</taxon>
        <taxon>Gammaproteobacteria</taxon>
        <taxon>Vibrionales</taxon>
        <taxon>Vibrionaceae</taxon>
        <taxon>Photobacterium</taxon>
    </lineage>
</organism>
<feature type="domain" description="Flagellar basal-body/hook protein C-terminal" evidence="9">
    <location>
        <begin position="213"/>
        <end position="257"/>
    </location>
</feature>
<feature type="domain" description="Flagellar basal body rod protein N-terminal" evidence="8">
    <location>
        <begin position="5"/>
        <end position="35"/>
    </location>
</feature>